<dbReference type="InterPro" id="IPR047928">
    <property type="entry name" value="Perm_prefix_1"/>
</dbReference>
<keyword evidence="1" id="KW-0472">Membrane</keyword>
<feature type="transmembrane region" description="Helical" evidence="1">
    <location>
        <begin position="183"/>
        <end position="205"/>
    </location>
</feature>
<dbReference type="NCBIfam" id="NF038403">
    <property type="entry name" value="perm_prefix_1"/>
    <property type="match status" value="1"/>
</dbReference>
<dbReference type="RefSeq" id="WP_063174465.1">
    <property type="nucleotide sequence ID" value="NZ_CP023133.1"/>
</dbReference>
<reference evidence="2" key="1">
    <citation type="submission" date="2019-11" db="EMBL/GenBank/DDBJ databases">
        <title>Draft Genome Sequence of Plant Growth-Promoting Rhizosphere-Associated Bacteria.</title>
        <authorList>
            <person name="Vasilyev I.Y."/>
            <person name="Radchenko V."/>
            <person name="Ilnitskaya E.V."/>
        </authorList>
    </citation>
    <scope>NUCLEOTIDE SEQUENCE</scope>
    <source>
        <strain evidence="2">VRA_517_n</strain>
    </source>
</reference>
<dbReference type="AlphaFoldDB" id="A0A6A8LEA8"/>
<keyword evidence="1" id="KW-1133">Transmembrane helix</keyword>
<organism evidence="2">
    <name type="scientific">Bacillus velezensis</name>
    <dbReference type="NCBI Taxonomy" id="492670"/>
    <lineage>
        <taxon>Bacteria</taxon>
        <taxon>Bacillati</taxon>
        <taxon>Bacillota</taxon>
        <taxon>Bacilli</taxon>
        <taxon>Bacillales</taxon>
        <taxon>Bacillaceae</taxon>
        <taxon>Bacillus</taxon>
        <taxon>Bacillus amyloliquefaciens group</taxon>
    </lineage>
</organism>
<gene>
    <name evidence="2" type="ORF">GKC39_00910</name>
</gene>
<feature type="transmembrane region" description="Helical" evidence="1">
    <location>
        <begin position="109"/>
        <end position="130"/>
    </location>
</feature>
<evidence type="ECO:0000256" key="1">
    <source>
        <dbReference type="SAM" id="Phobius"/>
    </source>
</evidence>
<name>A0A6A8LEA8_BACVE</name>
<accession>A0A6A8LEA8</accession>
<feature type="transmembrane region" description="Helical" evidence="1">
    <location>
        <begin position="77"/>
        <end position="97"/>
    </location>
</feature>
<evidence type="ECO:0000313" key="2">
    <source>
        <dbReference type="EMBL" id="MSE00620.1"/>
    </source>
</evidence>
<protein>
    <submittedName>
        <fullName evidence="2">Uncharacterized protein</fullName>
    </submittedName>
</protein>
<proteinExistence type="predicted"/>
<keyword evidence="1" id="KW-0812">Transmembrane</keyword>
<feature type="transmembrane region" description="Helical" evidence="1">
    <location>
        <begin position="151"/>
        <end position="171"/>
    </location>
</feature>
<dbReference type="EMBL" id="WKKV01000001">
    <property type="protein sequence ID" value="MSE00620.1"/>
    <property type="molecule type" value="Genomic_DNA"/>
</dbReference>
<sequence length="211" mass="23525">MDKDLYVHEIRKGLEGKAGSRELLKEIESHIHHAICVHLEKGKTESEAMELILREVGTPSEIISAFQKASTVPARTFMLFYLFCNCGLFVMGAMITMMHAWRIHPAVDALWKGISVSVWLIMIGYVLYWFQIGYQAGKEFGAGGKKLAERTVWASMVPNLCFMFVFLFNLVPAGLFPSAVTPSFAAVCAVVTVCFPFCGKIGFYAGRQRLA</sequence>
<comment type="caution">
    <text evidence="2">The sequence shown here is derived from an EMBL/GenBank/DDBJ whole genome shotgun (WGS) entry which is preliminary data.</text>
</comment>